<feature type="signal peptide" evidence="1">
    <location>
        <begin position="1"/>
        <end position="30"/>
    </location>
</feature>
<proteinExistence type="predicted"/>
<dbReference type="SUPFAM" id="SSF52833">
    <property type="entry name" value="Thioredoxin-like"/>
    <property type="match status" value="1"/>
</dbReference>
<evidence type="ECO:0000313" key="3">
    <source>
        <dbReference type="Proteomes" id="UP000477083"/>
    </source>
</evidence>
<reference evidence="2 3" key="1">
    <citation type="submission" date="2020-01" db="EMBL/GenBank/DDBJ databases">
        <title>Frigidibacter albus SP32T (=CGMCC 1.13995T).</title>
        <authorList>
            <person name="Liao X."/>
        </authorList>
    </citation>
    <scope>NUCLEOTIDE SEQUENCE [LARGE SCALE GENOMIC DNA]</scope>
    <source>
        <strain evidence="2 3">SP32</strain>
    </source>
</reference>
<accession>A0A6L8VMQ1</accession>
<dbReference type="InterPro" id="IPR036249">
    <property type="entry name" value="Thioredoxin-like_sf"/>
</dbReference>
<dbReference type="Proteomes" id="UP000477083">
    <property type="component" value="Unassembled WGS sequence"/>
</dbReference>
<comment type="caution">
    <text evidence="2">The sequence shown here is derived from an EMBL/GenBank/DDBJ whole genome shotgun (WGS) entry which is preliminary data.</text>
</comment>
<dbReference type="AlphaFoldDB" id="A0A6L8VMQ1"/>
<name>A0A6L8VMQ1_9RHOB</name>
<organism evidence="2 3">
    <name type="scientific">Frigidibacter albus</name>
    <dbReference type="NCBI Taxonomy" id="1465486"/>
    <lineage>
        <taxon>Bacteria</taxon>
        <taxon>Pseudomonadati</taxon>
        <taxon>Pseudomonadota</taxon>
        <taxon>Alphaproteobacteria</taxon>
        <taxon>Rhodobacterales</taxon>
        <taxon>Paracoccaceae</taxon>
        <taxon>Frigidibacter</taxon>
    </lineage>
</organism>
<dbReference type="EMBL" id="WWNR01000012">
    <property type="protein sequence ID" value="MZQ90832.1"/>
    <property type="molecule type" value="Genomic_DNA"/>
</dbReference>
<dbReference type="Gene3D" id="3.40.30.10">
    <property type="entry name" value="Glutaredoxin"/>
    <property type="match status" value="1"/>
</dbReference>
<protein>
    <submittedName>
        <fullName evidence="2">Thioredoxin family protein</fullName>
    </submittedName>
</protein>
<dbReference type="RefSeq" id="WP_161348214.1">
    <property type="nucleotide sequence ID" value="NZ_BMGW01000012.1"/>
</dbReference>
<gene>
    <name evidence="2" type="ORF">GS660_17195</name>
</gene>
<dbReference type="OrthoDB" id="7362982at2"/>
<keyword evidence="1" id="KW-0732">Signal</keyword>
<evidence type="ECO:0000313" key="2">
    <source>
        <dbReference type="EMBL" id="MZQ90832.1"/>
    </source>
</evidence>
<evidence type="ECO:0000256" key="1">
    <source>
        <dbReference type="SAM" id="SignalP"/>
    </source>
</evidence>
<feature type="chain" id="PRO_5026884400" evidence="1">
    <location>
        <begin position="31"/>
        <end position="133"/>
    </location>
</feature>
<keyword evidence="3" id="KW-1185">Reference proteome</keyword>
<sequence length="133" mass="14480">MLRVLSRPFRPLRPALAAAALLAWAGPALADLQLYMFDRPGCPYCLQWEREVGPAYPNTAEGRAAPLVHLDIRDPLPPDLTVASQPQFTPTFVLAEDGVELSRITGYPGEAFFWGLLGQMIAEATAVEEGATE</sequence>